<gene>
    <name evidence="4" type="ORF">Scaly_1145000</name>
</gene>
<evidence type="ECO:0000256" key="2">
    <source>
        <dbReference type="ARBA" id="ARBA00023054"/>
    </source>
</evidence>
<organism evidence="4">
    <name type="scientific">Sesamum calycinum</name>
    <dbReference type="NCBI Taxonomy" id="2727403"/>
    <lineage>
        <taxon>Eukaryota</taxon>
        <taxon>Viridiplantae</taxon>
        <taxon>Streptophyta</taxon>
        <taxon>Embryophyta</taxon>
        <taxon>Tracheophyta</taxon>
        <taxon>Spermatophyta</taxon>
        <taxon>Magnoliopsida</taxon>
        <taxon>eudicotyledons</taxon>
        <taxon>Gunneridae</taxon>
        <taxon>Pentapetalae</taxon>
        <taxon>asterids</taxon>
        <taxon>lamiids</taxon>
        <taxon>Lamiales</taxon>
        <taxon>Pedaliaceae</taxon>
        <taxon>Sesamum</taxon>
    </lineage>
</organism>
<name>A0AAW2QMY6_9LAMI</name>
<accession>A0AAW2QMY6</accession>
<dbReference type="EMBL" id="JACGWM010000006">
    <property type="protein sequence ID" value="KAL0369261.1"/>
    <property type="molecule type" value="Genomic_DNA"/>
</dbReference>
<evidence type="ECO:0000256" key="3">
    <source>
        <dbReference type="SAM" id="Coils"/>
    </source>
</evidence>
<dbReference type="AlphaFoldDB" id="A0AAW2QMY6"/>
<proteinExistence type="inferred from homology"/>
<sequence length="205" mass="23105">MVLKECVRQLRQARDEQEKRVSDAVAAKNIKWESTKAELEQQILDLKAEAEASRSENAASTDPNTLLILEALEKENRSLKQELVSRCQELEIMSTDRDLSTQAAETASKLQLESIKKRERRNVVDIDTRKNNKTEANGSERSCSDSWATALISELDQFKNEKPSPKSLAACSVEIDMMDDFLEMERLAALHETTNEIPLAAPDLV</sequence>
<dbReference type="PANTHER" id="PTHR31580">
    <property type="entry name" value="FILAMENT-LIKE PLANT PROTEIN 4"/>
    <property type="match status" value="1"/>
</dbReference>
<reference evidence="4" key="2">
    <citation type="journal article" date="2024" name="Plant">
        <title>Genomic evolution and insights into agronomic trait innovations of Sesamum species.</title>
        <authorList>
            <person name="Miao H."/>
            <person name="Wang L."/>
            <person name="Qu L."/>
            <person name="Liu H."/>
            <person name="Sun Y."/>
            <person name="Le M."/>
            <person name="Wang Q."/>
            <person name="Wei S."/>
            <person name="Zheng Y."/>
            <person name="Lin W."/>
            <person name="Duan Y."/>
            <person name="Cao H."/>
            <person name="Xiong S."/>
            <person name="Wang X."/>
            <person name="Wei L."/>
            <person name="Li C."/>
            <person name="Ma Q."/>
            <person name="Ju M."/>
            <person name="Zhao R."/>
            <person name="Li G."/>
            <person name="Mu C."/>
            <person name="Tian Q."/>
            <person name="Mei H."/>
            <person name="Zhang T."/>
            <person name="Gao T."/>
            <person name="Zhang H."/>
        </authorList>
    </citation>
    <scope>NUCLEOTIDE SEQUENCE</scope>
    <source>
        <strain evidence="4">KEN8</strain>
    </source>
</reference>
<protein>
    <submittedName>
        <fullName evidence="4">Filament-like plant protein</fullName>
    </submittedName>
</protein>
<comment type="similarity">
    <text evidence="1">Belongs to the FPP family.</text>
</comment>
<reference evidence="4" key="1">
    <citation type="submission" date="2020-06" db="EMBL/GenBank/DDBJ databases">
        <authorList>
            <person name="Li T."/>
            <person name="Hu X."/>
            <person name="Zhang T."/>
            <person name="Song X."/>
            <person name="Zhang H."/>
            <person name="Dai N."/>
            <person name="Sheng W."/>
            <person name="Hou X."/>
            <person name="Wei L."/>
        </authorList>
    </citation>
    <scope>NUCLEOTIDE SEQUENCE</scope>
    <source>
        <strain evidence="4">KEN8</strain>
        <tissue evidence="4">Leaf</tissue>
    </source>
</reference>
<comment type="caution">
    <text evidence="4">The sequence shown here is derived from an EMBL/GenBank/DDBJ whole genome shotgun (WGS) entry which is preliminary data.</text>
</comment>
<feature type="coiled-coil region" evidence="3">
    <location>
        <begin position="7"/>
        <end position="89"/>
    </location>
</feature>
<dbReference type="Pfam" id="PF05911">
    <property type="entry name" value="FPP"/>
    <property type="match status" value="1"/>
</dbReference>
<evidence type="ECO:0000313" key="4">
    <source>
        <dbReference type="EMBL" id="KAL0369261.1"/>
    </source>
</evidence>
<dbReference type="PANTHER" id="PTHR31580:SF5">
    <property type="entry name" value="FILAMENT-LIKE PLANT PROTEIN 1-RELATED"/>
    <property type="match status" value="1"/>
</dbReference>
<keyword evidence="2 3" id="KW-0175">Coiled coil</keyword>
<evidence type="ECO:0000256" key="1">
    <source>
        <dbReference type="ARBA" id="ARBA00005921"/>
    </source>
</evidence>
<dbReference type="InterPro" id="IPR008587">
    <property type="entry name" value="FPP_plant"/>
</dbReference>